<feature type="non-terminal residue" evidence="4">
    <location>
        <position position="404"/>
    </location>
</feature>
<dbReference type="InterPro" id="IPR013783">
    <property type="entry name" value="Ig-like_fold"/>
</dbReference>
<organism evidence="4 5">
    <name type="scientific">Georgenia halotolerans</name>
    <dbReference type="NCBI Taxonomy" id="3028317"/>
    <lineage>
        <taxon>Bacteria</taxon>
        <taxon>Bacillati</taxon>
        <taxon>Actinomycetota</taxon>
        <taxon>Actinomycetes</taxon>
        <taxon>Micrococcales</taxon>
        <taxon>Bogoriellaceae</taxon>
        <taxon>Georgenia</taxon>
    </lineage>
</organism>
<dbReference type="Proteomes" id="UP001165561">
    <property type="component" value="Unassembled WGS sequence"/>
</dbReference>
<comment type="subcellular location">
    <subcellularLocation>
        <location evidence="1">Cytoplasm</location>
    </subcellularLocation>
</comment>
<evidence type="ECO:0000313" key="5">
    <source>
        <dbReference type="Proteomes" id="UP001165561"/>
    </source>
</evidence>
<comment type="caution">
    <text evidence="4">The sequence shown here is derived from an EMBL/GenBank/DDBJ whole genome shotgun (WGS) entry which is preliminary data.</text>
</comment>
<evidence type="ECO:0000256" key="2">
    <source>
        <dbReference type="ARBA" id="ARBA00022490"/>
    </source>
</evidence>
<feature type="domain" description="Abnormal spindle-like microcephaly-associated protein ASH" evidence="3">
    <location>
        <begin position="294"/>
        <end position="372"/>
    </location>
</feature>
<keyword evidence="2" id="KW-0963">Cytoplasm</keyword>
<dbReference type="InterPro" id="IPR031549">
    <property type="entry name" value="ASH"/>
</dbReference>
<keyword evidence="5" id="KW-1185">Reference proteome</keyword>
<sequence>SAINVQTGDGGTYDPFADDAPLEIYATGIRNAYDLVWHSSGNLYVPTNGTAGGGNSPGVDVNGDTFTREAASGIPGFSTVDGLDYTYQCENNRIDGEVYSGGDVPPIPSHPTQQDHLYRVEAGGYYGHPNPERCEWVLHEGNDPNDPPEYAGQGGSKYPMGIEADPNYRGVAWNLGYNKSPNGVIEYQSETFDGQLDGRLIVIRFSQNDDLLFLQVDPETGEVLGQQTSEGLTGVPNSTMSGVDGFDDPLEIVENPATGDLYVNQYDRGGSNQKLYLLRVPEEHEAATLKTSTEELVFSAVKSTTSGAKSVTVTNSSQEEVTVEANVTGTNPGEFTVDGLPATLAAGASTEVEVTFTPGSATGQRSAALQLTAGDRSVEVGLYGLSMNGIEGGNEPTFHDVMGT</sequence>
<feature type="non-terminal residue" evidence="4">
    <location>
        <position position="1"/>
    </location>
</feature>
<dbReference type="PANTHER" id="PTHR19328:SF75">
    <property type="entry name" value="ALDOSE SUGAR DEHYDROGENASE YLII"/>
    <property type="match status" value="1"/>
</dbReference>
<dbReference type="Gene3D" id="2.60.40.10">
    <property type="entry name" value="Immunoglobulins"/>
    <property type="match status" value="1"/>
</dbReference>
<dbReference type="InterPro" id="IPR011042">
    <property type="entry name" value="6-blade_b-propeller_TolB-like"/>
</dbReference>
<evidence type="ECO:0000259" key="3">
    <source>
        <dbReference type="Pfam" id="PF15780"/>
    </source>
</evidence>
<dbReference type="Pfam" id="PF15780">
    <property type="entry name" value="ASH"/>
    <property type="match status" value="1"/>
</dbReference>
<name>A0ABT5TTK8_9MICO</name>
<dbReference type="SUPFAM" id="SSF50952">
    <property type="entry name" value="Soluble quinoprotein glucose dehydrogenase"/>
    <property type="match status" value="1"/>
</dbReference>
<protein>
    <submittedName>
        <fullName evidence="4">Choice-of-anchor D domain-containing protein</fullName>
    </submittedName>
</protein>
<dbReference type="Gene3D" id="2.120.10.30">
    <property type="entry name" value="TolB, C-terminal domain"/>
    <property type="match status" value="1"/>
</dbReference>
<reference evidence="4" key="1">
    <citation type="submission" date="2023-02" db="EMBL/GenBank/DDBJ databases">
        <title>Georgenia sp.10Sc9-8, isolated from a soil sample collected from the Taklamakan desert.</title>
        <authorList>
            <person name="Liu S."/>
        </authorList>
    </citation>
    <scope>NUCLEOTIDE SEQUENCE</scope>
    <source>
        <strain evidence="4">10Sc9-8</strain>
    </source>
</reference>
<dbReference type="InterPro" id="IPR011041">
    <property type="entry name" value="Quinoprot_gluc/sorb_DH_b-prop"/>
</dbReference>
<dbReference type="NCBIfam" id="NF012200">
    <property type="entry name" value="choice_anch_D"/>
    <property type="match status" value="1"/>
</dbReference>
<dbReference type="EMBL" id="JARACI010000466">
    <property type="protein sequence ID" value="MDD9205397.1"/>
    <property type="molecule type" value="Genomic_DNA"/>
</dbReference>
<evidence type="ECO:0000313" key="4">
    <source>
        <dbReference type="EMBL" id="MDD9205397.1"/>
    </source>
</evidence>
<proteinExistence type="predicted"/>
<evidence type="ECO:0000256" key="1">
    <source>
        <dbReference type="ARBA" id="ARBA00004496"/>
    </source>
</evidence>
<accession>A0ABT5TTK8</accession>
<gene>
    <name evidence="4" type="ORF">PU560_02810</name>
</gene>
<dbReference type="PANTHER" id="PTHR19328">
    <property type="entry name" value="HEDGEHOG-INTERACTING PROTEIN"/>
    <property type="match status" value="1"/>
</dbReference>